<reference evidence="14" key="1">
    <citation type="submission" date="2020-07" db="EMBL/GenBank/DDBJ databases">
        <authorList>
            <person name="Nieuwenhuis M."/>
            <person name="Van De Peppel L.J.J."/>
        </authorList>
    </citation>
    <scope>NUCLEOTIDE SEQUENCE</scope>
    <source>
        <strain evidence="14">AP01</strain>
        <tissue evidence="14">Mycelium</tissue>
    </source>
</reference>
<feature type="compositionally biased region" description="Low complexity" evidence="12">
    <location>
        <begin position="900"/>
        <end position="938"/>
    </location>
</feature>
<proteinExistence type="inferred from homology"/>
<feature type="region of interest" description="Disordered" evidence="12">
    <location>
        <begin position="95"/>
        <end position="172"/>
    </location>
</feature>
<comment type="catalytic activity">
    <reaction evidence="10">
        <text>L-tyrosyl-[protein] + ATP = O-phospho-L-tyrosyl-[protein] + ADP + H(+)</text>
        <dbReference type="Rhea" id="RHEA:10596"/>
        <dbReference type="Rhea" id="RHEA-COMP:10136"/>
        <dbReference type="Rhea" id="RHEA-COMP:20101"/>
        <dbReference type="ChEBI" id="CHEBI:15378"/>
        <dbReference type="ChEBI" id="CHEBI:30616"/>
        <dbReference type="ChEBI" id="CHEBI:46858"/>
        <dbReference type="ChEBI" id="CHEBI:61978"/>
        <dbReference type="ChEBI" id="CHEBI:456216"/>
        <dbReference type="EC" id="2.7.12.1"/>
    </reaction>
</comment>
<evidence type="ECO:0000256" key="6">
    <source>
        <dbReference type="ARBA" id="ARBA00022777"/>
    </source>
</evidence>
<dbReference type="InterPro" id="IPR042521">
    <property type="entry name" value="DYRK"/>
</dbReference>
<dbReference type="InterPro" id="IPR017441">
    <property type="entry name" value="Protein_kinase_ATP_BS"/>
</dbReference>
<dbReference type="GO" id="GO:0005524">
    <property type="term" value="F:ATP binding"/>
    <property type="evidence" value="ECO:0007669"/>
    <property type="project" value="UniProtKB-UniRule"/>
</dbReference>
<feature type="compositionally biased region" description="Polar residues" evidence="12">
    <location>
        <begin position="730"/>
        <end position="748"/>
    </location>
</feature>
<feature type="compositionally biased region" description="Low complexity" evidence="12">
    <location>
        <begin position="581"/>
        <end position="611"/>
    </location>
</feature>
<feature type="compositionally biased region" description="Low complexity" evidence="12">
    <location>
        <begin position="1281"/>
        <end position="1297"/>
    </location>
</feature>
<dbReference type="InterPro" id="IPR050494">
    <property type="entry name" value="Ser_Thr_dual-spec_kinase"/>
</dbReference>
<evidence type="ECO:0000313" key="14">
    <source>
        <dbReference type="EMBL" id="KAG5645025.1"/>
    </source>
</evidence>
<dbReference type="Proteomes" id="UP000775547">
    <property type="component" value="Unassembled WGS sequence"/>
</dbReference>
<dbReference type="GO" id="GO:0004674">
    <property type="term" value="F:protein serine/threonine kinase activity"/>
    <property type="evidence" value="ECO:0007669"/>
    <property type="project" value="UniProtKB-KW"/>
</dbReference>
<evidence type="ECO:0000256" key="1">
    <source>
        <dbReference type="ARBA" id="ARBA00008867"/>
    </source>
</evidence>
<keyword evidence="15" id="KW-1185">Reference proteome</keyword>
<dbReference type="SMART" id="SM00220">
    <property type="entry name" value="S_TKc"/>
    <property type="match status" value="1"/>
</dbReference>
<keyword evidence="3" id="KW-0723">Serine/threonine-protein kinase</keyword>
<evidence type="ECO:0000313" key="15">
    <source>
        <dbReference type="Proteomes" id="UP000775547"/>
    </source>
</evidence>
<feature type="compositionally biased region" description="Polar residues" evidence="12">
    <location>
        <begin position="858"/>
        <end position="876"/>
    </location>
</feature>
<feature type="compositionally biased region" description="Polar residues" evidence="12">
    <location>
        <begin position="886"/>
        <end position="899"/>
    </location>
</feature>
<evidence type="ECO:0000256" key="9">
    <source>
        <dbReference type="ARBA" id="ARBA00049308"/>
    </source>
</evidence>
<feature type="compositionally biased region" description="Polar residues" evidence="12">
    <location>
        <begin position="623"/>
        <end position="636"/>
    </location>
</feature>
<feature type="compositionally biased region" description="Polar residues" evidence="12">
    <location>
        <begin position="1233"/>
        <end position="1276"/>
    </location>
</feature>
<dbReference type="SUPFAM" id="SSF56112">
    <property type="entry name" value="Protein kinase-like (PK-like)"/>
    <property type="match status" value="1"/>
</dbReference>
<dbReference type="GO" id="GO:0005856">
    <property type="term" value="C:cytoskeleton"/>
    <property type="evidence" value="ECO:0007669"/>
    <property type="project" value="TreeGrafter"/>
</dbReference>
<evidence type="ECO:0000256" key="4">
    <source>
        <dbReference type="ARBA" id="ARBA00022679"/>
    </source>
</evidence>
<dbReference type="PROSITE" id="PS00108">
    <property type="entry name" value="PROTEIN_KINASE_ST"/>
    <property type="match status" value="1"/>
</dbReference>
<feature type="compositionally biased region" description="Low complexity" evidence="12">
    <location>
        <begin position="469"/>
        <end position="484"/>
    </location>
</feature>
<evidence type="ECO:0000256" key="7">
    <source>
        <dbReference type="ARBA" id="ARBA00022840"/>
    </source>
</evidence>
<name>A0A9P7GCZ1_9AGAR</name>
<feature type="compositionally biased region" description="Polar residues" evidence="12">
    <location>
        <begin position="1135"/>
        <end position="1147"/>
    </location>
</feature>
<comment type="similarity">
    <text evidence="1">Belongs to the protein kinase superfamily. CMGC Ser/Thr protein kinase family. MNB/DYRK subfamily.</text>
</comment>
<dbReference type="InterPro" id="IPR011009">
    <property type="entry name" value="Kinase-like_dom_sf"/>
</dbReference>
<comment type="catalytic activity">
    <reaction evidence="8">
        <text>L-seryl-[protein] + ATP = O-phospho-L-seryl-[protein] + ADP + H(+)</text>
        <dbReference type="Rhea" id="RHEA:17989"/>
        <dbReference type="Rhea" id="RHEA-COMP:9863"/>
        <dbReference type="Rhea" id="RHEA-COMP:11604"/>
        <dbReference type="ChEBI" id="CHEBI:15378"/>
        <dbReference type="ChEBI" id="CHEBI:29999"/>
        <dbReference type="ChEBI" id="CHEBI:30616"/>
        <dbReference type="ChEBI" id="CHEBI:83421"/>
        <dbReference type="ChEBI" id="CHEBI:456216"/>
        <dbReference type="EC" id="2.7.12.1"/>
    </reaction>
</comment>
<reference evidence="14" key="2">
    <citation type="submission" date="2021-10" db="EMBL/GenBank/DDBJ databases">
        <title>Phylogenomics reveals ancestral predisposition of the termite-cultivated fungus Termitomyces towards a domesticated lifestyle.</title>
        <authorList>
            <person name="Auxier B."/>
            <person name="Grum-Grzhimaylo A."/>
            <person name="Cardenas M.E."/>
            <person name="Lodge J.D."/>
            <person name="Laessoe T."/>
            <person name="Pedersen O."/>
            <person name="Smith M.E."/>
            <person name="Kuyper T.W."/>
            <person name="Franco-Molano E.A."/>
            <person name="Baroni T.J."/>
            <person name="Aanen D.K."/>
        </authorList>
    </citation>
    <scope>NUCLEOTIDE SEQUENCE</scope>
    <source>
        <strain evidence="14">AP01</strain>
        <tissue evidence="14">Mycelium</tissue>
    </source>
</reference>
<dbReference type="Gene3D" id="3.30.200.20">
    <property type="entry name" value="Phosphorylase Kinase, domain 1"/>
    <property type="match status" value="1"/>
</dbReference>
<gene>
    <name evidence="14" type="ORF">DXG03_007204</name>
</gene>
<feature type="compositionally biased region" description="Basic and acidic residues" evidence="12">
    <location>
        <begin position="986"/>
        <end position="1029"/>
    </location>
</feature>
<feature type="compositionally biased region" description="Polar residues" evidence="12">
    <location>
        <begin position="759"/>
        <end position="772"/>
    </location>
</feature>
<feature type="compositionally biased region" description="Low complexity" evidence="12">
    <location>
        <begin position="713"/>
        <end position="729"/>
    </location>
</feature>
<dbReference type="OrthoDB" id="9332038at2759"/>
<feature type="domain" description="Protein kinase" evidence="13">
    <location>
        <begin position="1476"/>
        <end position="1643"/>
    </location>
</feature>
<feature type="compositionally biased region" description="Basic and acidic residues" evidence="12">
    <location>
        <begin position="338"/>
        <end position="349"/>
    </location>
</feature>
<feature type="compositionally biased region" description="Low complexity" evidence="12">
    <location>
        <begin position="773"/>
        <end position="788"/>
    </location>
</feature>
<dbReference type="PROSITE" id="PS50011">
    <property type="entry name" value="PROTEIN_KINASE_DOM"/>
    <property type="match status" value="1"/>
</dbReference>
<feature type="region of interest" description="Disordered" evidence="12">
    <location>
        <begin position="1"/>
        <end position="83"/>
    </location>
</feature>
<feature type="compositionally biased region" description="Polar residues" evidence="12">
    <location>
        <begin position="328"/>
        <end position="337"/>
    </location>
</feature>
<organism evidence="14 15">
    <name type="scientific">Asterophora parasitica</name>
    <dbReference type="NCBI Taxonomy" id="117018"/>
    <lineage>
        <taxon>Eukaryota</taxon>
        <taxon>Fungi</taxon>
        <taxon>Dikarya</taxon>
        <taxon>Basidiomycota</taxon>
        <taxon>Agaricomycotina</taxon>
        <taxon>Agaricomycetes</taxon>
        <taxon>Agaricomycetidae</taxon>
        <taxon>Agaricales</taxon>
        <taxon>Tricholomatineae</taxon>
        <taxon>Lyophyllaceae</taxon>
        <taxon>Asterophora</taxon>
    </lineage>
</organism>
<feature type="compositionally biased region" description="Low complexity" evidence="12">
    <location>
        <begin position="1341"/>
        <end position="1352"/>
    </location>
</feature>
<dbReference type="Gene3D" id="1.10.510.10">
    <property type="entry name" value="Transferase(Phosphotransferase) domain 1"/>
    <property type="match status" value="1"/>
</dbReference>
<dbReference type="Gene3D" id="3.30.10.30">
    <property type="entry name" value="DYRK"/>
    <property type="match status" value="1"/>
</dbReference>
<evidence type="ECO:0000259" key="13">
    <source>
        <dbReference type="PROSITE" id="PS50011"/>
    </source>
</evidence>
<keyword evidence="7 11" id="KW-0067">ATP-binding</keyword>
<dbReference type="EMBL" id="JABCKV010000051">
    <property type="protein sequence ID" value="KAG5645025.1"/>
    <property type="molecule type" value="Genomic_DNA"/>
</dbReference>
<accession>A0A9P7GCZ1</accession>
<feature type="compositionally biased region" description="Low complexity" evidence="12">
    <location>
        <begin position="1082"/>
        <end position="1112"/>
    </location>
</feature>
<feature type="region of interest" description="Disordered" evidence="12">
    <location>
        <begin position="1323"/>
        <end position="1360"/>
    </location>
</feature>
<keyword evidence="6" id="KW-0418">Kinase</keyword>
<feature type="compositionally biased region" description="Low complexity" evidence="12">
    <location>
        <begin position="968"/>
        <end position="980"/>
    </location>
</feature>
<evidence type="ECO:0000256" key="3">
    <source>
        <dbReference type="ARBA" id="ARBA00022527"/>
    </source>
</evidence>
<dbReference type="EC" id="2.7.12.1" evidence="2"/>
<sequence length="1643" mass="175964">MSAPPSPHISHGNTPYKKKDRPPALDIPDDERKALSDGELRYGQGKHNGELNHLVQNPSVHVSLAEEEPPTEQDPAVSRSASATSSLAYYFEVRSPLDSPVPPLPTGTVNLSTTPEHRHISEPVTPARDPAGIDRRGLVGVGELATPRWTRTEKQEDEPPLPGTSKEEEEYEVVVVPEDAEEDVPDSPWTIEAVDGEISEREDPPVDTVDVSPPPRPLRTKPSIADESGGEEILYPRKITAPIPDLPTRPRADTAPQGLQSSEPKAIESVAPSSPPSAFVPSVRKAKKRTSGEFEMDQFGTLVSKQRAAPHPIKAKEEKPSIRKHRSLNASNTSSSPRDSKGKERRRESIGLTINSSVKSPVAKTPDRHVRHTSAGSSSNGEGIPQRRVHTTDFSHLPPSPSSSSIQQFLRHPPNSQTPPLHKETAHASPNVAHSLLRGTQEGWSGMDDETTAEALRKLDGLGGKGARARASVSSFVRSSSSSRPGTPAGKYGGQWEGIGADPGKARRSSGVRDSLSGVKEREPRQSIGLGLALSDALNGEQIGTAVSSDELQSGPSGSEKTPKKAGTASTRSSFTPKRGSTSSTTYTSPSSRDSASMSTNTSMTSVSVASGRQSIGKARRNSAGSDVSSIHSGDATSLKDRVAALAVNGDSAEETFVPPVPPLPKDLSNYRSPPSTSVSLTFPPLQSPEDREKTAAAAPESVQDRGSSLEVPSFTSPAPTAPSPLSQSRRVSQHVTSGYTSTHSAPESTPVVPKTPSKKWSFSSALNLTFTSSPSSSSQKSGFPLSPRAVTFGQQVRKSTSKDHGVSSTSSSKSWETKQPDAMVSAGSLASLSSVGSVRTPAPPSAPSKTPDRSDALSRTGTGSSGETNHTTSGLSVPHPGGPLSPTSVRRSQSKRLTPSSIPFFRRSSSQSMQLPPSNSMATSSSPTNSSGNGSSTQARQRLRTPPRDSQNPPSTSVPGSTHKKSSVLSLGLPSLLKSSSRKSLHSDSKEAAKELQRLTKDAEKDKARQGKLEKERQKKEDKDRSESRISSLMGGVTRKRGKTLSSTDPRKPKSPVNLPPMHMTALEPATAQRVARLKPTSSSSSTPTSQSSITRTTSSTSRLTSQTVSSMQKQSDTSLRSRNQLPTIAGSPSVGTNGTNSSQTLKEFREPPLPSMMNSVSGHPKETPTKIPRISSRTSAAASPPLKGSGSALSIRRTSASVHVVEPAPSANPSPTMNEFGVMEHPEETPAKSTIRNSVRASPSMSTSRVPRQSIAITAPTNNIRKGSRDSVSFTARKASTSSVASLSTLATSTAEPGSSHHHRFSALSPSKLKLLSPKILPSSRSSNAGQGIHQAIGSPSSSRQSLSTPSPAPSAVDEDELLGDEEMLHYIRRQQAKKMAAGASQSELDDLLQFPEPLPPGTPSSPTSTIRNSGNYLSEYERKEILDYPSVYCFGAKSKKKPATPDNSTNNYGYDDERGDYLVVTKDHLAYRYEVIDTLGKGSFGQVLQCRDHCTGESVAVKIIRNKKRFHHQALVEIKILDNLRKWDADGKHHVLKMIEHFYFRNHLCIATELLSINLYELIKANGFVGFTTALIRRFTSQMLASLSLMRHHRIVHCDLKPENVLLRHPSKSAIKVIDFGSSCFEDEKSMSSSFALNIF</sequence>
<evidence type="ECO:0000256" key="5">
    <source>
        <dbReference type="ARBA" id="ARBA00022741"/>
    </source>
</evidence>
<dbReference type="GO" id="GO:0005737">
    <property type="term" value="C:cytoplasm"/>
    <property type="evidence" value="ECO:0007669"/>
    <property type="project" value="TreeGrafter"/>
</dbReference>
<feature type="compositionally biased region" description="Polar residues" evidence="12">
    <location>
        <begin position="949"/>
        <end position="961"/>
    </location>
</feature>
<feature type="compositionally biased region" description="Low complexity" evidence="12">
    <location>
        <begin position="825"/>
        <end position="838"/>
    </location>
</feature>
<feature type="region of interest" description="Disordered" evidence="12">
    <location>
        <begin position="1395"/>
        <end position="1414"/>
    </location>
</feature>
<evidence type="ECO:0000256" key="8">
    <source>
        <dbReference type="ARBA" id="ARBA00049003"/>
    </source>
</evidence>
<dbReference type="PROSITE" id="PS00107">
    <property type="entry name" value="PROTEIN_KINASE_ATP"/>
    <property type="match status" value="1"/>
</dbReference>
<dbReference type="Pfam" id="PF00069">
    <property type="entry name" value="Pkinase"/>
    <property type="match status" value="1"/>
</dbReference>
<evidence type="ECO:0000256" key="11">
    <source>
        <dbReference type="PROSITE-ProRule" id="PRU10141"/>
    </source>
</evidence>
<feature type="compositionally biased region" description="Polar residues" evidence="12">
    <location>
        <begin position="670"/>
        <end position="681"/>
    </location>
</feature>
<dbReference type="InterPro" id="IPR000719">
    <property type="entry name" value="Prot_kinase_dom"/>
</dbReference>
<feature type="region of interest" description="Disordered" evidence="12">
    <location>
        <begin position="195"/>
        <end position="1308"/>
    </location>
</feature>
<feature type="binding site" evidence="11">
    <location>
        <position position="1505"/>
    </location>
    <ligand>
        <name>ATP</name>
        <dbReference type="ChEBI" id="CHEBI:30616"/>
    </ligand>
</feature>
<dbReference type="InterPro" id="IPR008271">
    <property type="entry name" value="Ser/Thr_kinase_AS"/>
</dbReference>
<keyword evidence="5 11" id="KW-0547">Nucleotide-binding</keyword>
<feature type="compositionally biased region" description="Polar residues" evidence="12">
    <location>
        <begin position="545"/>
        <end position="560"/>
    </location>
</feature>
<comment type="catalytic activity">
    <reaction evidence="9">
        <text>L-threonyl-[protein] + ATP = O-phospho-L-threonyl-[protein] + ADP + H(+)</text>
        <dbReference type="Rhea" id="RHEA:46608"/>
        <dbReference type="Rhea" id="RHEA-COMP:11060"/>
        <dbReference type="Rhea" id="RHEA-COMP:11605"/>
        <dbReference type="ChEBI" id="CHEBI:15378"/>
        <dbReference type="ChEBI" id="CHEBI:30013"/>
        <dbReference type="ChEBI" id="CHEBI:30616"/>
        <dbReference type="ChEBI" id="CHEBI:61977"/>
        <dbReference type="ChEBI" id="CHEBI:456216"/>
        <dbReference type="EC" id="2.7.12.1"/>
    </reaction>
</comment>
<comment type="caution">
    <text evidence="14">The sequence shown here is derived from an EMBL/GenBank/DDBJ whole genome shotgun (WGS) entry which is preliminary data.</text>
</comment>
<feature type="compositionally biased region" description="Polar residues" evidence="12">
    <location>
        <begin position="568"/>
        <end position="580"/>
    </location>
</feature>
<dbReference type="PANTHER" id="PTHR24058:SF22">
    <property type="entry name" value="DUAL SPECIFICITY TYROSINE-PHOSPHORYLATION-REGULATED KINASE 4"/>
    <property type="match status" value="1"/>
</dbReference>
<protein>
    <recommendedName>
        <fullName evidence="2">dual-specificity kinase</fullName>
        <ecNumber evidence="2">2.7.12.1</ecNumber>
    </recommendedName>
</protein>
<evidence type="ECO:0000256" key="2">
    <source>
        <dbReference type="ARBA" id="ARBA00013203"/>
    </source>
</evidence>
<dbReference type="PANTHER" id="PTHR24058">
    <property type="entry name" value="DUAL SPECIFICITY PROTEIN KINASE"/>
    <property type="match status" value="1"/>
</dbReference>
<evidence type="ECO:0000256" key="12">
    <source>
        <dbReference type="SAM" id="MobiDB-lite"/>
    </source>
</evidence>
<feature type="compositionally biased region" description="Polar residues" evidence="12">
    <location>
        <begin position="1113"/>
        <end position="1128"/>
    </location>
</feature>
<feature type="compositionally biased region" description="Low complexity" evidence="12">
    <location>
        <begin position="269"/>
        <end position="283"/>
    </location>
</feature>
<keyword evidence="4" id="KW-0808">Transferase</keyword>
<dbReference type="GO" id="GO:0004712">
    <property type="term" value="F:protein serine/threonine/tyrosine kinase activity"/>
    <property type="evidence" value="ECO:0007669"/>
    <property type="project" value="UniProtKB-EC"/>
</dbReference>
<feature type="compositionally biased region" description="Basic and acidic residues" evidence="12">
    <location>
        <begin position="30"/>
        <end position="40"/>
    </location>
</feature>
<evidence type="ECO:0000256" key="10">
    <source>
        <dbReference type="ARBA" id="ARBA00051680"/>
    </source>
</evidence>